<dbReference type="Proteomes" id="UP001596098">
    <property type="component" value="Unassembled WGS sequence"/>
</dbReference>
<evidence type="ECO:0000256" key="4">
    <source>
        <dbReference type="ARBA" id="ARBA00022448"/>
    </source>
</evidence>
<comment type="similarity">
    <text evidence="2">Belongs to the cytochrome c oxidase subunit 2 family.</text>
</comment>
<evidence type="ECO:0000256" key="5">
    <source>
        <dbReference type="ARBA" id="ARBA00022660"/>
    </source>
</evidence>
<evidence type="ECO:0000313" key="21">
    <source>
        <dbReference type="EMBL" id="MFC6153356.1"/>
    </source>
</evidence>
<dbReference type="CDD" id="cd13919">
    <property type="entry name" value="CuRO_HCO_II_like_5"/>
    <property type="match status" value="1"/>
</dbReference>
<comment type="catalytic activity">
    <reaction evidence="16">
        <text>4 Fe(II)-[cytochrome c] + O2 + 8 H(+)(in) = 4 Fe(III)-[cytochrome c] + 2 H2O + 4 H(+)(out)</text>
        <dbReference type="Rhea" id="RHEA:11436"/>
        <dbReference type="Rhea" id="RHEA-COMP:10350"/>
        <dbReference type="Rhea" id="RHEA-COMP:14399"/>
        <dbReference type="ChEBI" id="CHEBI:15377"/>
        <dbReference type="ChEBI" id="CHEBI:15378"/>
        <dbReference type="ChEBI" id="CHEBI:15379"/>
        <dbReference type="ChEBI" id="CHEBI:29033"/>
        <dbReference type="ChEBI" id="CHEBI:29034"/>
        <dbReference type="EC" id="7.1.1.9"/>
    </reaction>
</comment>
<dbReference type="InterPro" id="IPR001505">
    <property type="entry name" value="Copper_CuA"/>
</dbReference>
<evidence type="ECO:0000256" key="17">
    <source>
        <dbReference type="ARBA" id="ARBA00050058"/>
    </source>
</evidence>
<dbReference type="RefSeq" id="WP_128221193.1">
    <property type="nucleotide sequence ID" value="NZ_CP034929.1"/>
</dbReference>
<accession>A0ABW1QV20</accession>
<dbReference type="Gene3D" id="2.60.40.420">
    <property type="entry name" value="Cupredoxins - blue copper proteins"/>
    <property type="match status" value="1"/>
</dbReference>
<dbReference type="EMBL" id="JBHSQI010000003">
    <property type="protein sequence ID" value="MFC6153356.1"/>
    <property type="molecule type" value="Genomic_DNA"/>
</dbReference>
<evidence type="ECO:0000256" key="11">
    <source>
        <dbReference type="ARBA" id="ARBA00023008"/>
    </source>
</evidence>
<dbReference type="PRINTS" id="PR01166">
    <property type="entry name" value="CYCOXIDASEII"/>
</dbReference>
<keyword evidence="5" id="KW-0679">Respiratory chain</keyword>
<keyword evidence="6 18" id="KW-0812">Transmembrane</keyword>
<dbReference type="NCBIfam" id="TIGR02866">
    <property type="entry name" value="CoxB"/>
    <property type="match status" value="1"/>
</dbReference>
<feature type="domain" description="Cytochrome oxidase subunit II transmembrane region profile" evidence="20">
    <location>
        <begin position="1"/>
        <end position="89"/>
    </location>
</feature>
<comment type="caution">
    <text evidence="21">The sequence shown here is derived from an EMBL/GenBank/DDBJ whole genome shotgun (WGS) entry which is preliminary data.</text>
</comment>
<evidence type="ECO:0000256" key="16">
    <source>
        <dbReference type="ARBA" id="ARBA00047816"/>
    </source>
</evidence>
<evidence type="ECO:0000256" key="13">
    <source>
        <dbReference type="ARBA" id="ARBA00024688"/>
    </source>
</evidence>
<evidence type="ECO:0000256" key="2">
    <source>
        <dbReference type="ARBA" id="ARBA00007866"/>
    </source>
</evidence>
<dbReference type="PANTHER" id="PTHR22888">
    <property type="entry name" value="CYTOCHROME C OXIDASE, SUBUNIT II"/>
    <property type="match status" value="1"/>
</dbReference>
<dbReference type="SUPFAM" id="SSF49503">
    <property type="entry name" value="Cupredoxins"/>
    <property type="match status" value="1"/>
</dbReference>
<dbReference type="SUPFAM" id="SSF81464">
    <property type="entry name" value="Cytochrome c oxidase subunit II-like, transmembrane region"/>
    <property type="match status" value="1"/>
</dbReference>
<sequence>MPDPASEQAPATFELWKWSWVAAAVVGVIVWALMFYAVWRFRRTAKNQVPVQTRYNLPLEIFYTIAPILMVIVFFFWTVDAQNEMLDKDAKVDQTVDVVGQQWSWTFNYTGQAADGKTPYVVGTTAERPTLVLEKDKTVEFKLHSPDVIHSFGIDAFLMKMDVIPGTVNTMRVTPNKVGDYNGKCFELCGVYHSRMLFDVKVLDSADYAAYIDGLVEEGSVADAPLLGGSDVNTVAGLETEGTKNEGGHE</sequence>
<keyword evidence="9" id="KW-0249">Electron transport</keyword>
<dbReference type="PROSITE" id="PS00078">
    <property type="entry name" value="COX2"/>
    <property type="match status" value="1"/>
</dbReference>
<keyword evidence="4" id="KW-0813">Transport</keyword>
<evidence type="ECO:0000256" key="12">
    <source>
        <dbReference type="ARBA" id="ARBA00023136"/>
    </source>
</evidence>
<dbReference type="InterPro" id="IPR011759">
    <property type="entry name" value="Cyt_c_oxidase_su2_TM_dom"/>
</dbReference>
<keyword evidence="10 18" id="KW-1133">Transmembrane helix</keyword>
<evidence type="ECO:0000256" key="3">
    <source>
        <dbReference type="ARBA" id="ARBA00012949"/>
    </source>
</evidence>
<evidence type="ECO:0000256" key="8">
    <source>
        <dbReference type="ARBA" id="ARBA00022967"/>
    </source>
</evidence>
<name>A0ABW1QV20_9ACTN</name>
<dbReference type="PROSITE" id="PS50999">
    <property type="entry name" value="COX2_TM"/>
    <property type="match status" value="1"/>
</dbReference>
<keyword evidence="12 18" id="KW-0472">Membrane</keyword>
<dbReference type="Pfam" id="PF00116">
    <property type="entry name" value="COX2"/>
    <property type="match status" value="1"/>
</dbReference>
<dbReference type="PANTHER" id="PTHR22888:SF9">
    <property type="entry name" value="CYTOCHROME C OXIDASE SUBUNIT 2"/>
    <property type="match status" value="1"/>
</dbReference>
<reference evidence="22" key="1">
    <citation type="journal article" date="2019" name="Int. J. Syst. Evol. Microbiol.">
        <title>The Global Catalogue of Microorganisms (GCM) 10K type strain sequencing project: providing services to taxonomists for standard genome sequencing and annotation.</title>
        <authorList>
            <consortium name="The Broad Institute Genomics Platform"/>
            <consortium name="The Broad Institute Genome Sequencing Center for Infectious Disease"/>
            <person name="Wu L."/>
            <person name="Ma J."/>
        </authorList>
    </citation>
    <scope>NUCLEOTIDE SEQUENCE [LARGE SCALE GENOMIC DNA]</scope>
    <source>
        <strain evidence="22">DFY28</strain>
    </source>
</reference>
<dbReference type="InterPro" id="IPR036257">
    <property type="entry name" value="Cyt_c_oxidase_su2_TM_sf"/>
</dbReference>
<evidence type="ECO:0000313" key="22">
    <source>
        <dbReference type="Proteomes" id="UP001596098"/>
    </source>
</evidence>
<evidence type="ECO:0000256" key="1">
    <source>
        <dbReference type="ARBA" id="ARBA00004141"/>
    </source>
</evidence>
<evidence type="ECO:0000256" key="6">
    <source>
        <dbReference type="ARBA" id="ARBA00022692"/>
    </source>
</evidence>
<dbReference type="EC" id="7.1.1.9" evidence="3"/>
<comment type="function">
    <text evidence="13">Subunits I and II form the functional core of the enzyme complex. Electrons originating in cytochrome c are transferred via heme a and Cu(A) to the binuclear center formed by heme a3 and Cu(B).</text>
</comment>
<comment type="subcellular location">
    <subcellularLocation>
        <location evidence="1">Membrane</location>
        <topology evidence="1">Multi-pass membrane protein</topology>
    </subcellularLocation>
</comment>
<dbReference type="InterPro" id="IPR014222">
    <property type="entry name" value="Cyt_c_oxidase_su2"/>
</dbReference>
<gene>
    <name evidence="21" type="primary">coxB</name>
    <name evidence="21" type="ORF">ACFPWU_06710</name>
</gene>
<keyword evidence="8" id="KW-1278">Translocase</keyword>
<keyword evidence="22" id="KW-1185">Reference proteome</keyword>
<protein>
    <recommendedName>
        <fullName evidence="3">cytochrome-c oxidase</fullName>
        <ecNumber evidence="3">7.1.1.9</ecNumber>
    </recommendedName>
    <alternativeName>
        <fullName evidence="15">Cytochrome aa3 subunit 2</fullName>
    </alternativeName>
    <alternativeName>
        <fullName evidence="14">Cytochrome c oxidase polypeptide II</fullName>
    </alternativeName>
    <alternativeName>
        <fullName evidence="17">Oxidase aa(3) subunit 2</fullName>
    </alternativeName>
</protein>
<dbReference type="PROSITE" id="PS50857">
    <property type="entry name" value="COX2_CUA"/>
    <property type="match status" value="1"/>
</dbReference>
<proteinExistence type="inferred from homology"/>
<dbReference type="InterPro" id="IPR002429">
    <property type="entry name" value="CcO_II-like_C"/>
</dbReference>
<evidence type="ECO:0000256" key="7">
    <source>
        <dbReference type="ARBA" id="ARBA00022723"/>
    </source>
</evidence>
<evidence type="ECO:0000256" key="14">
    <source>
        <dbReference type="ARBA" id="ARBA00031389"/>
    </source>
</evidence>
<dbReference type="Gene3D" id="1.10.287.90">
    <property type="match status" value="1"/>
</dbReference>
<dbReference type="InterPro" id="IPR008972">
    <property type="entry name" value="Cupredoxin"/>
</dbReference>
<keyword evidence="7" id="KW-0479">Metal-binding</keyword>
<feature type="transmembrane region" description="Helical" evidence="18">
    <location>
        <begin position="60"/>
        <end position="79"/>
    </location>
</feature>
<evidence type="ECO:0000259" key="20">
    <source>
        <dbReference type="PROSITE" id="PS50999"/>
    </source>
</evidence>
<evidence type="ECO:0000259" key="19">
    <source>
        <dbReference type="PROSITE" id="PS50857"/>
    </source>
</evidence>
<evidence type="ECO:0000256" key="15">
    <source>
        <dbReference type="ARBA" id="ARBA00031399"/>
    </source>
</evidence>
<dbReference type="InterPro" id="IPR045187">
    <property type="entry name" value="CcO_II"/>
</dbReference>
<feature type="transmembrane region" description="Helical" evidence="18">
    <location>
        <begin position="20"/>
        <end position="39"/>
    </location>
</feature>
<evidence type="ECO:0000256" key="9">
    <source>
        <dbReference type="ARBA" id="ARBA00022982"/>
    </source>
</evidence>
<evidence type="ECO:0000256" key="10">
    <source>
        <dbReference type="ARBA" id="ARBA00022989"/>
    </source>
</evidence>
<keyword evidence="11" id="KW-0186">Copper</keyword>
<evidence type="ECO:0000256" key="18">
    <source>
        <dbReference type="SAM" id="Phobius"/>
    </source>
</evidence>
<feature type="domain" description="Cytochrome oxidase subunit II copper A binding" evidence="19">
    <location>
        <begin position="91"/>
        <end position="214"/>
    </location>
</feature>
<organism evidence="21 22">
    <name type="scientific">Nocardioides yefusunii</name>
    <dbReference type="NCBI Taxonomy" id="2500546"/>
    <lineage>
        <taxon>Bacteria</taxon>
        <taxon>Bacillati</taxon>
        <taxon>Actinomycetota</taxon>
        <taxon>Actinomycetes</taxon>
        <taxon>Propionibacteriales</taxon>
        <taxon>Nocardioidaceae</taxon>
        <taxon>Nocardioides</taxon>
    </lineage>
</organism>